<evidence type="ECO:0000256" key="7">
    <source>
        <dbReference type="RuleBase" id="RU003942"/>
    </source>
</evidence>
<evidence type="ECO:0000256" key="4">
    <source>
        <dbReference type="ARBA" id="ARBA00022692"/>
    </source>
</evidence>
<evidence type="ECO:0000256" key="3">
    <source>
        <dbReference type="ARBA" id="ARBA00022475"/>
    </source>
</evidence>
<evidence type="ECO:0000313" key="10">
    <source>
        <dbReference type="Proteomes" id="UP001596189"/>
    </source>
</evidence>
<dbReference type="InterPro" id="IPR037185">
    <property type="entry name" value="EmrE-like"/>
</dbReference>
<evidence type="ECO:0000256" key="6">
    <source>
        <dbReference type="ARBA" id="ARBA00023136"/>
    </source>
</evidence>
<keyword evidence="4 7" id="KW-0812">Transmembrane</keyword>
<evidence type="ECO:0000256" key="5">
    <source>
        <dbReference type="ARBA" id="ARBA00022989"/>
    </source>
</evidence>
<dbReference type="InterPro" id="IPR000390">
    <property type="entry name" value="Small_drug/metabolite_transptr"/>
</dbReference>
<dbReference type="SUPFAM" id="SSF103481">
    <property type="entry name" value="Multidrug resistance efflux transporter EmrE"/>
    <property type="match status" value="1"/>
</dbReference>
<name>A0ABW1JIZ3_9ACTN</name>
<feature type="transmembrane region" description="Helical" evidence="8">
    <location>
        <begin position="32"/>
        <end position="50"/>
    </location>
</feature>
<gene>
    <name evidence="9" type="ORF">ACFQDO_17915</name>
</gene>
<reference evidence="10" key="1">
    <citation type="journal article" date="2019" name="Int. J. Syst. Evol. Microbiol.">
        <title>The Global Catalogue of Microorganisms (GCM) 10K type strain sequencing project: providing services to taxonomists for standard genome sequencing and annotation.</title>
        <authorList>
            <consortium name="The Broad Institute Genomics Platform"/>
            <consortium name="The Broad Institute Genome Sequencing Center for Infectious Disease"/>
            <person name="Wu L."/>
            <person name="Ma J."/>
        </authorList>
    </citation>
    <scope>NUCLEOTIDE SEQUENCE [LARGE SCALE GENOMIC DNA]</scope>
    <source>
        <strain evidence="10">KACC 14249</strain>
    </source>
</reference>
<keyword evidence="3" id="KW-1003">Cell membrane</keyword>
<protein>
    <submittedName>
        <fullName evidence="9">Multidrug efflux SMR transporter</fullName>
    </submittedName>
</protein>
<feature type="transmembrane region" description="Helical" evidence="8">
    <location>
        <begin position="84"/>
        <end position="102"/>
    </location>
</feature>
<comment type="caution">
    <text evidence="9">The sequence shown here is derived from an EMBL/GenBank/DDBJ whole genome shotgun (WGS) entry which is preliminary data.</text>
</comment>
<keyword evidence="2" id="KW-0813">Transport</keyword>
<comment type="subcellular location">
    <subcellularLocation>
        <location evidence="1 7">Cell membrane</location>
        <topology evidence="1 7">Multi-pass membrane protein</topology>
    </subcellularLocation>
</comment>
<dbReference type="Pfam" id="PF00893">
    <property type="entry name" value="Multi_Drug_Res"/>
    <property type="match status" value="1"/>
</dbReference>
<keyword evidence="10" id="KW-1185">Reference proteome</keyword>
<evidence type="ECO:0000256" key="2">
    <source>
        <dbReference type="ARBA" id="ARBA00022448"/>
    </source>
</evidence>
<dbReference type="Gene3D" id="1.10.3730.20">
    <property type="match status" value="1"/>
</dbReference>
<dbReference type="PANTHER" id="PTHR30561">
    <property type="entry name" value="SMR FAMILY PROTON-DEPENDENT DRUG EFFLUX TRANSPORTER SUGE"/>
    <property type="match status" value="1"/>
</dbReference>
<comment type="similarity">
    <text evidence="7">Belongs to the drug/metabolite transporter (DMT) superfamily. Small multidrug resistance (SMR) (TC 2.A.7.1) family.</text>
</comment>
<dbReference type="EMBL" id="JBHSRD010000008">
    <property type="protein sequence ID" value="MFC6009015.1"/>
    <property type="molecule type" value="Genomic_DNA"/>
</dbReference>
<organism evidence="9 10">
    <name type="scientific">Angustibacter luteus</name>
    <dbReference type="NCBI Taxonomy" id="658456"/>
    <lineage>
        <taxon>Bacteria</taxon>
        <taxon>Bacillati</taxon>
        <taxon>Actinomycetota</taxon>
        <taxon>Actinomycetes</taxon>
        <taxon>Kineosporiales</taxon>
        <taxon>Kineosporiaceae</taxon>
    </lineage>
</organism>
<feature type="transmembrane region" description="Helical" evidence="8">
    <location>
        <begin position="57"/>
        <end position="78"/>
    </location>
</feature>
<proteinExistence type="inferred from homology"/>
<dbReference type="RefSeq" id="WP_345717544.1">
    <property type="nucleotide sequence ID" value="NZ_BAABFP010000007.1"/>
</dbReference>
<evidence type="ECO:0000256" key="8">
    <source>
        <dbReference type="SAM" id="Phobius"/>
    </source>
</evidence>
<dbReference type="Proteomes" id="UP001596189">
    <property type="component" value="Unassembled WGS sequence"/>
</dbReference>
<dbReference type="PANTHER" id="PTHR30561:SF1">
    <property type="entry name" value="MULTIDRUG TRANSPORTER EMRE"/>
    <property type="match status" value="1"/>
</dbReference>
<dbReference type="InterPro" id="IPR045324">
    <property type="entry name" value="Small_multidrug_res"/>
</dbReference>
<keyword evidence="6 8" id="KW-0472">Membrane</keyword>
<evidence type="ECO:0000313" key="9">
    <source>
        <dbReference type="EMBL" id="MFC6009015.1"/>
    </source>
</evidence>
<keyword evidence="5 8" id="KW-1133">Transmembrane helix</keyword>
<evidence type="ECO:0000256" key="1">
    <source>
        <dbReference type="ARBA" id="ARBA00004651"/>
    </source>
</evidence>
<sequence length="108" mass="11276">MPWILLSAAIATEIVATVCLKASDGLTKLWPSVVVVIGYVASFVLLARALKQVEVGVAYAVWSAVGTAAVAVLGIWFFDESATWAKAFWIGVIIVGVVGLQVSGSSSH</sequence>
<accession>A0ABW1JIZ3</accession>